<dbReference type="OrthoDB" id="9983305at2"/>
<reference evidence="1 2" key="1">
    <citation type="submission" date="2017-08" db="EMBL/GenBank/DDBJ databases">
        <title>The complete genome sequence of Nocardiopsis gilva YIM 90087.</title>
        <authorList>
            <person name="Yin M."/>
            <person name="Tang S."/>
        </authorList>
    </citation>
    <scope>NUCLEOTIDE SEQUENCE [LARGE SCALE GENOMIC DNA]</scope>
    <source>
        <strain evidence="1 2">YIM 90087</strain>
    </source>
</reference>
<dbReference type="EMBL" id="CP022753">
    <property type="protein sequence ID" value="ASU81526.1"/>
    <property type="molecule type" value="Genomic_DNA"/>
</dbReference>
<name>A0A223S073_9ACTN</name>
<organism evidence="1 2">
    <name type="scientific">Nocardiopsis gilva YIM 90087</name>
    <dbReference type="NCBI Taxonomy" id="1235441"/>
    <lineage>
        <taxon>Bacteria</taxon>
        <taxon>Bacillati</taxon>
        <taxon>Actinomycetota</taxon>
        <taxon>Actinomycetes</taxon>
        <taxon>Streptosporangiales</taxon>
        <taxon>Nocardiopsidaceae</taxon>
        <taxon>Nocardiopsis</taxon>
    </lineage>
</organism>
<accession>A0A223S073</accession>
<gene>
    <name evidence="1" type="ORF">CDO52_00845</name>
</gene>
<proteinExistence type="predicted"/>
<sequence>MTIDYRECVAEFIDGSYAYEMCGCEDCADAEYHAIEEQHEAGYISRDEALDAHAEVALIRGEEDW</sequence>
<dbReference type="AlphaFoldDB" id="A0A223S073"/>
<dbReference type="RefSeq" id="WP_017619525.1">
    <property type="nucleotide sequence ID" value="NZ_ANBG01000245.1"/>
</dbReference>
<dbReference type="Proteomes" id="UP000215005">
    <property type="component" value="Chromosome"/>
</dbReference>
<evidence type="ECO:0000313" key="1">
    <source>
        <dbReference type="EMBL" id="ASU81526.1"/>
    </source>
</evidence>
<protein>
    <submittedName>
        <fullName evidence="1">Uncharacterized protein</fullName>
    </submittedName>
</protein>
<keyword evidence="2" id="KW-1185">Reference proteome</keyword>
<evidence type="ECO:0000313" key="2">
    <source>
        <dbReference type="Proteomes" id="UP000215005"/>
    </source>
</evidence>
<dbReference type="KEGG" id="ngv:CDO52_00845"/>